<evidence type="ECO:0000313" key="11">
    <source>
        <dbReference type="Proteomes" id="UP000324707"/>
    </source>
</evidence>
<dbReference type="Proteomes" id="UP000324707">
    <property type="component" value="Unassembled WGS sequence"/>
</dbReference>
<reference evidence="10 11" key="1">
    <citation type="journal article" date="1992" name="Lakartidningen">
        <title>[Penicillin V and not amoxicillin is the first choice preparation in acute otitis].</title>
        <authorList>
            <person name="Kamme C."/>
            <person name="Lundgren K."/>
            <person name="Prellner K."/>
        </authorList>
    </citation>
    <scope>NUCLEOTIDE SEQUENCE [LARGE SCALE GENOMIC DNA]</scope>
    <source>
        <strain evidence="10 11">PC5538III-lc</strain>
    </source>
</reference>
<evidence type="ECO:0000256" key="2">
    <source>
        <dbReference type="ARBA" id="ARBA00011475"/>
    </source>
</evidence>
<dbReference type="NCBIfam" id="TIGR00120">
    <property type="entry name" value="ArgJ"/>
    <property type="match status" value="1"/>
</dbReference>
<evidence type="ECO:0000256" key="5">
    <source>
        <dbReference type="ARBA" id="ARBA00022679"/>
    </source>
</evidence>
<evidence type="ECO:0000256" key="7">
    <source>
        <dbReference type="ARBA" id="ARBA00023315"/>
    </source>
</evidence>
<dbReference type="EC" id="2.3.1.35" evidence="9"/>
<dbReference type="NCBIfam" id="NF003802">
    <property type="entry name" value="PRK05388.1"/>
    <property type="match status" value="1"/>
</dbReference>
<comment type="pathway">
    <text evidence="9">Amino-acid biosynthesis; L-arginine biosynthesis; L-ornithine and N-acetyl-L-glutamate from L-glutamate and N(2)-acetyl-L-ornithine (cyclic): step 1/1.</text>
</comment>
<dbReference type="EMBL" id="SAXX01000005">
    <property type="protein sequence ID" value="TXJ34246.1"/>
    <property type="molecule type" value="Genomic_DNA"/>
</dbReference>
<comment type="subunit">
    <text evidence="2 9">Heterotetramer of two alpha and two beta chains.</text>
</comment>
<dbReference type="InterPro" id="IPR016117">
    <property type="entry name" value="ArgJ-like_dom_sf"/>
</dbReference>
<gene>
    <name evidence="9 10" type="primary">argJ</name>
    <name evidence="10" type="ORF">EPJ69_02790</name>
</gene>
<keyword evidence="7 9" id="KW-0012">Acyltransferase</keyword>
<feature type="active site" description="Nucleophile" evidence="9">
    <location>
        <position position="206"/>
    </location>
</feature>
<feature type="binding site" evidence="9">
    <location>
        <position position="292"/>
    </location>
    <ligand>
        <name>substrate</name>
    </ligand>
</feature>
<feature type="binding site" evidence="9">
    <location>
        <position position="423"/>
    </location>
    <ligand>
        <name>substrate</name>
    </ligand>
</feature>
<comment type="subcellular location">
    <subcellularLocation>
        <location evidence="9">Cytoplasm</location>
    </subcellularLocation>
</comment>
<feature type="binding site" evidence="9">
    <location>
        <position position="206"/>
    </location>
    <ligand>
        <name>substrate</name>
    </ligand>
</feature>
<protein>
    <recommendedName>
        <fullName evidence="9">Arginine biosynthesis bifunctional protein ArgJ</fullName>
    </recommendedName>
    <domain>
        <recommendedName>
            <fullName evidence="9">Glutamate N-acetyltransferase</fullName>
            <ecNumber evidence="9">2.3.1.35</ecNumber>
        </recommendedName>
        <alternativeName>
            <fullName evidence="9">Ornithine acetyltransferase</fullName>
            <shortName evidence="9">OATase</shortName>
        </alternativeName>
        <alternativeName>
            <fullName evidence="9">Ornithine transacetylase</fullName>
        </alternativeName>
    </domain>
    <domain>
        <recommendedName>
            <fullName evidence="9">Amino-acid acetyltransferase</fullName>
            <ecNumber evidence="9">2.3.1.1</ecNumber>
        </recommendedName>
        <alternativeName>
            <fullName evidence="9">N-acetylglutamate synthase</fullName>
            <shortName evidence="9">AGSase</shortName>
        </alternativeName>
    </domain>
    <component>
        <recommendedName>
            <fullName evidence="9">Arginine biosynthesis bifunctional protein ArgJ alpha chain</fullName>
        </recommendedName>
    </component>
    <component>
        <recommendedName>
            <fullName evidence="9">Arginine biosynthesis bifunctional protein ArgJ beta chain</fullName>
        </recommendedName>
    </component>
</protein>
<comment type="catalytic activity">
    <reaction evidence="8 9">
        <text>N(2)-acetyl-L-ornithine + L-glutamate = N-acetyl-L-glutamate + L-ornithine</text>
        <dbReference type="Rhea" id="RHEA:15349"/>
        <dbReference type="ChEBI" id="CHEBI:29985"/>
        <dbReference type="ChEBI" id="CHEBI:44337"/>
        <dbReference type="ChEBI" id="CHEBI:46911"/>
        <dbReference type="ChEBI" id="CHEBI:57805"/>
        <dbReference type="EC" id="2.3.1.35"/>
    </reaction>
</comment>
<dbReference type="RefSeq" id="WP_147736010.1">
    <property type="nucleotide sequence ID" value="NZ_SAXX01000005.1"/>
</dbReference>
<evidence type="ECO:0000256" key="4">
    <source>
        <dbReference type="ARBA" id="ARBA00022605"/>
    </source>
</evidence>
<dbReference type="EC" id="2.3.1.1" evidence="9"/>
<evidence type="ECO:0000256" key="6">
    <source>
        <dbReference type="ARBA" id="ARBA00022813"/>
    </source>
</evidence>
<dbReference type="AlphaFoldDB" id="A0A5C8E914"/>
<name>A0A5C8E914_9SPIR</name>
<feature type="site" description="Involved in the stabilization of negative charge on the oxyanion by the formation of the oxyanion hole" evidence="9">
    <location>
        <position position="130"/>
    </location>
</feature>
<evidence type="ECO:0000313" key="10">
    <source>
        <dbReference type="EMBL" id="TXJ34246.1"/>
    </source>
</evidence>
<evidence type="ECO:0000256" key="8">
    <source>
        <dbReference type="ARBA" id="ARBA00049439"/>
    </source>
</evidence>
<keyword evidence="5 9" id="KW-0808">Transferase</keyword>
<feature type="binding site" evidence="9">
    <location>
        <position position="418"/>
    </location>
    <ligand>
        <name>substrate</name>
    </ligand>
</feature>
<dbReference type="FunFam" id="3.60.70.12:FF:000001">
    <property type="entry name" value="Arginine biosynthesis bifunctional protein ArgJ, chloroplastic"/>
    <property type="match status" value="1"/>
</dbReference>
<dbReference type="CDD" id="cd02152">
    <property type="entry name" value="OAT"/>
    <property type="match status" value="1"/>
</dbReference>
<dbReference type="InterPro" id="IPR042195">
    <property type="entry name" value="ArgJ_beta_C"/>
</dbReference>
<comment type="similarity">
    <text evidence="1 9">Belongs to the ArgJ family.</text>
</comment>
<feature type="chain" id="PRO_5023433283" description="Arginine biosynthesis bifunctional protein ArgJ beta chain" evidence="9">
    <location>
        <begin position="206"/>
        <end position="423"/>
    </location>
</feature>
<keyword evidence="9" id="KW-0511">Multifunctional enzyme</keyword>
<dbReference type="InterPro" id="IPR002813">
    <property type="entry name" value="Arg_biosynth_ArgJ"/>
</dbReference>
<evidence type="ECO:0000256" key="3">
    <source>
        <dbReference type="ARBA" id="ARBA00022571"/>
    </source>
</evidence>
<comment type="catalytic activity">
    <reaction evidence="9">
        <text>L-glutamate + acetyl-CoA = N-acetyl-L-glutamate + CoA + H(+)</text>
        <dbReference type="Rhea" id="RHEA:24292"/>
        <dbReference type="ChEBI" id="CHEBI:15378"/>
        <dbReference type="ChEBI" id="CHEBI:29985"/>
        <dbReference type="ChEBI" id="CHEBI:44337"/>
        <dbReference type="ChEBI" id="CHEBI:57287"/>
        <dbReference type="ChEBI" id="CHEBI:57288"/>
        <dbReference type="EC" id="2.3.1.1"/>
    </reaction>
</comment>
<dbReference type="PANTHER" id="PTHR23100">
    <property type="entry name" value="ARGININE BIOSYNTHESIS BIFUNCTIONAL PROTEIN ARGJ"/>
    <property type="match status" value="1"/>
</dbReference>
<dbReference type="SUPFAM" id="SSF56266">
    <property type="entry name" value="DmpA/ArgJ-like"/>
    <property type="match status" value="1"/>
</dbReference>
<dbReference type="GO" id="GO:0004358">
    <property type="term" value="F:L-glutamate N-acetyltransferase activity, acting on acetyl-L-ornithine as donor"/>
    <property type="evidence" value="ECO:0007669"/>
    <property type="project" value="UniProtKB-UniRule"/>
</dbReference>
<dbReference type="UniPathway" id="UPA00068">
    <property type="reaction ID" value="UER00106"/>
</dbReference>
<keyword evidence="3 9" id="KW-0055">Arginine biosynthesis</keyword>
<dbReference type="Gene3D" id="3.60.70.12">
    <property type="entry name" value="L-amino peptidase D-ALA esterase/amidase"/>
    <property type="match status" value="1"/>
</dbReference>
<comment type="caution">
    <text evidence="10">The sequence shown here is derived from an EMBL/GenBank/DDBJ whole genome shotgun (WGS) entry which is preliminary data.</text>
</comment>
<feature type="site" description="Involved in the stabilization of negative charge on the oxyanion by the formation of the oxyanion hole" evidence="9">
    <location>
        <position position="131"/>
    </location>
</feature>
<feature type="site" description="Cleavage; by autolysis" evidence="9">
    <location>
        <begin position="205"/>
        <end position="206"/>
    </location>
</feature>
<feature type="binding site" evidence="9">
    <location>
        <position position="169"/>
    </location>
    <ligand>
        <name>substrate</name>
    </ligand>
</feature>
<dbReference type="Pfam" id="PF01960">
    <property type="entry name" value="ArgJ"/>
    <property type="match status" value="1"/>
</dbReference>
<keyword evidence="6 9" id="KW-0068">Autocatalytic cleavage</keyword>
<feature type="binding site" evidence="9">
    <location>
        <position position="195"/>
    </location>
    <ligand>
        <name>substrate</name>
    </ligand>
</feature>
<keyword evidence="9" id="KW-0963">Cytoplasm</keyword>
<keyword evidence="4 9" id="KW-0028">Amino-acid biosynthesis</keyword>
<sequence length="423" mass="45962">MKNEKNDNKKKNNNTNNIKEIKGGVCAAKGFFANGIYSGIKKKKTSKDLAIIYSESLCAAAAVYTQNKVCGANIIVSKENLKNGKAKAIICNSGNANTCNKDGIEKAKAMCESVAKYLNIDKKDVAVASTGVIGVPLPIEPILKNIKPLIDNAKNSKEASKNTANAIMTTDTFIKEISFSFEIDGKEIKIGGIAKGSGMINPNMATLLAFITTDANISQKLLQKALREDVKNTYNMISVDGDTSTNDMIVVLSNGEAKNKIIDKENDNYKIFCKALNMVNTYLSKSIAKDGEGATKLIECEVINAKDIEIARKISKSVISSNLLKSAIFGCDMNWGRIACAIGYADCKFDINKVSINVSSKFGDMDVFKNGCGLKFDENKALKILKKDEIKITINMNSGNKKALAWGCDLTYDYVKINGSYRS</sequence>
<dbReference type="HAMAP" id="MF_01106">
    <property type="entry name" value="ArgJ"/>
    <property type="match status" value="1"/>
</dbReference>
<proteinExistence type="inferred from homology"/>
<accession>A0A5C8E914</accession>
<feature type="chain" id="PRO_5023433284" description="Arginine biosynthesis bifunctional protein ArgJ alpha chain" evidence="9">
    <location>
        <begin position="1"/>
        <end position="205"/>
    </location>
</feature>
<dbReference type="PANTHER" id="PTHR23100:SF0">
    <property type="entry name" value="ARGININE BIOSYNTHESIS BIFUNCTIONAL PROTEIN ARGJ, MITOCHONDRIAL"/>
    <property type="match status" value="1"/>
</dbReference>
<organism evidence="10 11">
    <name type="scientific">Brachyspira aalborgi</name>
    <dbReference type="NCBI Taxonomy" id="29522"/>
    <lineage>
        <taxon>Bacteria</taxon>
        <taxon>Pseudomonadati</taxon>
        <taxon>Spirochaetota</taxon>
        <taxon>Spirochaetia</taxon>
        <taxon>Brachyspirales</taxon>
        <taxon>Brachyspiraceae</taxon>
        <taxon>Brachyspira</taxon>
    </lineage>
</organism>
<evidence type="ECO:0000256" key="9">
    <source>
        <dbReference type="HAMAP-Rule" id="MF_01106"/>
    </source>
</evidence>
<dbReference type="Gene3D" id="3.10.20.340">
    <property type="entry name" value="ArgJ beta chain, C-terminal domain"/>
    <property type="match status" value="1"/>
</dbReference>
<evidence type="ECO:0000256" key="1">
    <source>
        <dbReference type="ARBA" id="ARBA00006774"/>
    </source>
</evidence>
<comment type="pathway">
    <text evidence="9">Amino-acid biosynthesis; L-arginine biosynthesis; N(2)-acetyl-L-ornithine from L-glutamate: step 1/4.</text>
</comment>
<dbReference type="GO" id="GO:0005737">
    <property type="term" value="C:cytoplasm"/>
    <property type="evidence" value="ECO:0007669"/>
    <property type="project" value="UniProtKB-SubCell"/>
</dbReference>
<dbReference type="GO" id="GO:0006592">
    <property type="term" value="P:ornithine biosynthetic process"/>
    <property type="evidence" value="ECO:0007669"/>
    <property type="project" value="TreeGrafter"/>
</dbReference>
<dbReference type="GO" id="GO:0004042">
    <property type="term" value="F:L-glutamate N-acetyltransferase activity"/>
    <property type="evidence" value="ECO:0007669"/>
    <property type="project" value="UniProtKB-UniRule"/>
</dbReference>
<comment type="function">
    <text evidence="9">Catalyzes two activities which are involved in the cyclic version of arginine biosynthesis: the synthesis of N-acetylglutamate from glutamate and acetyl-CoA as the acetyl donor, and of ornithine by transacetylation between N(2)-acetylornithine and glutamate.</text>
</comment>
<dbReference type="GO" id="GO:0006526">
    <property type="term" value="P:L-arginine biosynthetic process"/>
    <property type="evidence" value="ECO:0007669"/>
    <property type="project" value="UniProtKB-UniRule"/>
</dbReference>
<dbReference type="FunFam" id="3.10.20.340:FF:000001">
    <property type="entry name" value="Arginine biosynthesis bifunctional protein ArgJ, chloroplastic"/>
    <property type="match status" value="1"/>
</dbReference>